<keyword evidence="1" id="KW-1133">Transmembrane helix</keyword>
<organism evidence="2 3">
    <name type="scientific">Diaporthe australafricana</name>
    <dbReference type="NCBI Taxonomy" id="127596"/>
    <lineage>
        <taxon>Eukaryota</taxon>
        <taxon>Fungi</taxon>
        <taxon>Dikarya</taxon>
        <taxon>Ascomycota</taxon>
        <taxon>Pezizomycotina</taxon>
        <taxon>Sordariomycetes</taxon>
        <taxon>Sordariomycetidae</taxon>
        <taxon>Diaporthales</taxon>
        <taxon>Diaporthaceae</taxon>
        <taxon>Diaporthe</taxon>
    </lineage>
</organism>
<feature type="transmembrane region" description="Helical" evidence="1">
    <location>
        <begin position="72"/>
        <end position="92"/>
    </location>
</feature>
<dbReference type="EMBL" id="JAWRVE010000079">
    <property type="protein sequence ID" value="KAL1862685.1"/>
    <property type="molecule type" value="Genomic_DNA"/>
</dbReference>
<accession>A0ABR3WIL7</accession>
<dbReference type="Proteomes" id="UP001583177">
    <property type="component" value="Unassembled WGS sequence"/>
</dbReference>
<sequence length="249" mass="26740">MSSLAATPSPQVVYTTSTSAQMDNTPQANPSFSAAPPPFEFLDPAFAAMIDEATSTVSVDDYTRPWWQQSPFLVIIIIFVGMFLPALLLLSVTSYGPTSLAVQYGCSTLSETSGPKTAVFSCSGTAISKVAVLIAFVHMAVGAVCGWAALSMAARIRKRLDRWRGRRTIRQGGRRGRGEVFMNGAKKRISEHGKEVRKLNAELAKDLRWLKWQAGTNGLSWGPNARATAVANSTSRAAAVIFTLGAAHT</sequence>
<evidence type="ECO:0000256" key="1">
    <source>
        <dbReference type="SAM" id="Phobius"/>
    </source>
</evidence>
<evidence type="ECO:0000313" key="2">
    <source>
        <dbReference type="EMBL" id="KAL1862685.1"/>
    </source>
</evidence>
<name>A0ABR3WIL7_9PEZI</name>
<evidence type="ECO:0000313" key="3">
    <source>
        <dbReference type="Proteomes" id="UP001583177"/>
    </source>
</evidence>
<gene>
    <name evidence="2" type="ORF">Daus18300_008483</name>
</gene>
<comment type="caution">
    <text evidence="2">The sequence shown here is derived from an EMBL/GenBank/DDBJ whole genome shotgun (WGS) entry which is preliminary data.</text>
</comment>
<feature type="transmembrane region" description="Helical" evidence="1">
    <location>
        <begin position="130"/>
        <end position="154"/>
    </location>
</feature>
<keyword evidence="3" id="KW-1185">Reference proteome</keyword>
<keyword evidence="1" id="KW-0472">Membrane</keyword>
<keyword evidence="1" id="KW-0812">Transmembrane</keyword>
<proteinExistence type="predicted"/>
<reference evidence="2 3" key="1">
    <citation type="journal article" date="2024" name="IMA Fungus">
        <title>IMA Genome - F19 : A genome assembly and annotation guide to empower mycologists, including annotated draft genome sequences of Ceratocystis pirilliformis, Diaporthe australafricana, Fusarium ophioides, Paecilomyces lecythidis, and Sporothrix stenoceras.</title>
        <authorList>
            <person name="Aylward J."/>
            <person name="Wilson A.M."/>
            <person name="Visagie C.M."/>
            <person name="Spraker J."/>
            <person name="Barnes I."/>
            <person name="Buitendag C."/>
            <person name="Ceriani C."/>
            <person name="Del Mar Angel L."/>
            <person name="du Plessis D."/>
            <person name="Fuchs T."/>
            <person name="Gasser K."/>
            <person name="Kramer D."/>
            <person name="Li W."/>
            <person name="Munsamy K."/>
            <person name="Piso A."/>
            <person name="Price J.L."/>
            <person name="Sonnekus B."/>
            <person name="Thomas C."/>
            <person name="van der Nest A."/>
            <person name="van Dijk A."/>
            <person name="van Heerden A."/>
            <person name="van Vuuren N."/>
            <person name="Yilmaz N."/>
            <person name="Duong T.A."/>
            <person name="van der Merwe N.A."/>
            <person name="Wingfield M.J."/>
            <person name="Wingfield B.D."/>
        </authorList>
    </citation>
    <scope>NUCLEOTIDE SEQUENCE [LARGE SCALE GENOMIC DNA]</scope>
    <source>
        <strain evidence="2 3">CMW 18300</strain>
    </source>
</reference>
<protein>
    <submittedName>
        <fullName evidence="2">Uncharacterized protein</fullName>
    </submittedName>
</protein>